<reference evidence="13" key="1">
    <citation type="submission" date="2021-12" db="EMBL/GenBank/DDBJ databases">
        <authorList>
            <person name="Rodrigo-Torres L."/>
            <person name="Arahal R. D."/>
            <person name="Lucena T."/>
        </authorList>
    </citation>
    <scope>NUCLEOTIDE SEQUENCE</scope>
    <source>
        <strain evidence="13">CECT 8267</strain>
    </source>
</reference>
<feature type="transmembrane region" description="Helical" evidence="7">
    <location>
        <begin position="362"/>
        <end position="380"/>
    </location>
</feature>
<keyword evidence="3" id="KW-1003">Cell membrane</keyword>
<dbReference type="InterPro" id="IPR010920">
    <property type="entry name" value="LSM_dom_sf"/>
</dbReference>
<dbReference type="Gene3D" id="3.30.70.100">
    <property type="match status" value="1"/>
</dbReference>
<keyword evidence="8" id="KW-0175">Coiled coil</keyword>
<feature type="domain" description="Mechanosensitive ion channel transmembrane helices 2/3" evidence="12">
    <location>
        <begin position="345"/>
        <end position="381"/>
    </location>
</feature>
<comment type="subunit">
    <text evidence="7">Homoheptamer.</text>
</comment>
<evidence type="ECO:0000256" key="4">
    <source>
        <dbReference type="ARBA" id="ARBA00022692"/>
    </source>
</evidence>
<feature type="transmembrane region" description="Helical" evidence="7">
    <location>
        <begin position="294"/>
        <end position="316"/>
    </location>
</feature>
<dbReference type="RefSeq" id="WP_237444648.1">
    <property type="nucleotide sequence ID" value="NZ_CAKLPX010000002.1"/>
</dbReference>
<evidence type="ECO:0000259" key="10">
    <source>
        <dbReference type="Pfam" id="PF00924"/>
    </source>
</evidence>
<evidence type="ECO:0000256" key="1">
    <source>
        <dbReference type="ARBA" id="ARBA00004651"/>
    </source>
</evidence>
<keyword evidence="7" id="KW-0997">Cell inner membrane</keyword>
<evidence type="ECO:0000256" key="2">
    <source>
        <dbReference type="ARBA" id="ARBA00008017"/>
    </source>
</evidence>
<evidence type="ECO:0000256" key="6">
    <source>
        <dbReference type="ARBA" id="ARBA00023136"/>
    </source>
</evidence>
<dbReference type="EMBL" id="CAKLPX010000002">
    <property type="protein sequence ID" value="CAH0991949.1"/>
    <property type="molecule type" value="Genomic_DNA"/>
</dbReference>
<dbReference type="SUPFAM" id="SSF50182">
    <property type="entry name" value="Sm-like ribonucleoproteins"/>
    <property type="match status" value="1"/>
</dbReference>
<comment type="similarity">
    <text evidence="2 7">Belongs to the MscS (TC 1.A.23) family.</text>
</comment>
<feature type="transmembrane region" description="Helical" evidence="7">
    <location>
        <begin position="337"/>
        <end position="356"/>
    </location>
</feature>
<keyword evidence="7" id="KW-0813">Transport</keyword>
<sequence>MQKILTLLSLFVWLAALPMVSQANEPLTSEQLIQKIEKTQRKIDRYKAAYKTASEEDKQLLILQFLKREQQLRENLGLLVGKVIAGDSDYKKQALAIVTEQSEVIAEEILVIDSAVGKATEKQAAAETVIDIMAVNQKIDQTNVLLDDYLNAFYVNTQQLEQLGATAESQIQSKKLDKLLNHYAHKAEGQLELAKMSLDNVSDLLLYAPDDTKAELVSKKNILAHKTKNIAASMSRRIALMDVRGLDTASFHVILLGVTGQVSGDIFNGEVFMDIASRATEALNNWFMHNGIDLTWKLLLFVAIIAAFKALSKVAVRVVETALMKSKLNISALLRDFFVSMTSKVVMVIGVLIAFSQLGIQITPLLAGLGMAGVVIGFALQDTLSNFASGMMILLYRPFDVGDLIEAAGVTGLVSNLTLVSTTVLTLDNQSLVVPNSKIWGDVIRNVTDQKQRRVDMVFGIGYSDDIPKAEQVLMEILTSHKMVLPEPEPNVKLHTLNESSVDFIVRPWVKTEDYWDVYWDVTREVKQRFDAENISIPFPQRDVHFYKTE</sequence>
<dbReference type="InterPro" id="IPR006685">
    <property type="entry name" value="MscS_channel_2nd"/>
</dbReference>
<organism evidence="13 14">
    <name type="scientific">Sinobacterium norvegicum</name>
    <dbReference type="NCBI Taxonomy" id="1641715"/>
    <lineage>
        <taxon>Bacteria</taxon>
        <taxon>Pseudomonadati</taxon>
        <taxon>Pseudomonadota</taxon>
        <taxon>Gammaproteobacteria</taxon>
        <taxon>Cellvibrionales</taxon>
        <taxon>Spongiibacteraceae</taxon>
        <taxon>Sinobacterium</taxon>
    </lineage>
</organism>
<dbReference type="SUPFAM" id="SSF82861">
    <property type="entry name" value="Mechanosensitive channel protein MscS (YggB), transmembrane region"/>
    <property type="match status" value="1"/>
</dbReference>
<evidence type="ECO:0000259" key="12">
    <source>
        <dbReference type="Pfam" id="PF21088"/>
    </source>
</evidence>
<evidence type="ECO:0000256" key="5">
    <source>
        <dbReference type="ARBA" id="ARBA00022989"/>
    </source>
</evidence>
<name>A0ABM9AFH4_9GAMM</name>
<proteinExistence type="inferred from homology"/>
<dbReference type="InterPro" id="IPR011014">
    <property type="entry name" value="MscS_channel_TM-2"/>
</dbReference>
<evidence type="ECO:0000256" key="3">
    <source>
        <dbReference type="ARBA" id="ARBA00022475"/>
    </source>
</evidence>
<dbReference type="Pfam" id="PF21082">
    <property type="entry name" value="MS_channel_3rd"/>
    <property type="match status" value="1"/>
</dbReference>
<dbReference type="Gene3D" id="1.10.287.1260">
    <property type="match status" value="1"/>
</dbReference>
<dbReference type="InterPro" id="IPR011066">
    <property type="entry name" value="MscS_channel_C_sf"/>
</dbReference>
<evidence type="ECO:0000259" key="11">
    <source>
        <dbReference type="Pfam" id="PF21082"/>
    </source>
</evidence>
<keyword evidence="14" id="KW-1185">Reference proteome</keyword>
<feature type="domain" description="Mechanosensitive ion channel MscS" evidence="10">
    <location>
        <begin position="382"/>
        <end position="448"/>
    </location>
</feature>
<evidence type="ECO:0000313" key="13">
    <source>
        <dbReference type="EMBL" id="CAH0991949.1"/>
    </source>
</evidence>
<feature type="domain" description="Mechanosensitive ion channel MscS C-terminal" evidence="11">
    <location>
        <begin position="455"/>
        <end position="537"/>
    </location>
</feature>
<evidence type="ECO:0000313" key="14">
    <source>
        <dbReference type="Proteomes" id="UP000838100"/>
    </source>
</evidence>
<feature type="chain" id="PRO_5045591281" description="Small-conductance mechanosensitive channel" evidence="9">
    <location>
        <begin position="24"/>
        <end position="550"/>
    </location>
</feature>
<evidence type="ECO:0000256" key="8">
    <source>
        <dbReference type="SAM" id="Coils"/>
    </source>
</evidence>
<dbReference type="InterPro" id="IPR045275">
    <property type="entry name" value="MscS_archaea/bacteria_type"/>
</dbReference>
<gene>
    <name evidence="13" type="ORF">SIN8267_02064</name>
</gene>
<comment type="caution">
    <text evidence="13">The sequence shown here is derived from an EMBL/GenBank/DDBJ whole genome shotgun (WGS) entry which is preliminary data.</text>
</comment>
<dbReference type="SUPFAM" id="SSF82689">
    <property type="entry name" value="Mechanosensitive channel protein MscS (YggB), C-terminal domain"/>
    <property type="match status" value="1"/>
</dbReference>
<dbReference type="Pfam" id="PF21088">
    <property type="entry name" value="MS_channel_1st"/>
    <property type="match status" value="1"/>
</dbReference>
<dbReference type="InterPro" id="IPR023408">
    <property type="entry name" value="MscS_beta-dom_sf"/>
</dbReference>
<feature type="coiled-coil region" evidence="8">
    <location>
        <begin position="29"/>
        <end position="56"/>
    </location>
</feature>
<comment type="caution">
    <text evidence="7">Lacks conserved residue(s) required for the propagation of feature annotation.</text>
</comment>
<keyword evidence="6 7" id="KW-0472">Membrane</keyword>
<evidence type="ECO:0000256" key="9">
    <source>
        <dbReference type="SAM" id="SignalP"/>
    </source>
</evidence>
<keyword evidence="4 7" id="KW-0812">Transmembrane</keyword>
<dbReference type="Pfam" id="PF00924">
    <property type="entry name" value="MS_channel_2nd"/>
    <property type="match status" value="1"/>
</dbReference>
<comment type="subcellular location">
    <subcellularLocation>
        <location evidence="7">Cell inner membrane</location>
        <topology evidence="7">Multi-pass membrane protein</topology>
    </subcellularLocation>
    <subcellularLocation>
        <location evidence="1">Cell membrane</location>
        <topology evidence="1">Multi-pass membrane protein</topology>
    </subcellularLocation>
</comment>
<dbReference type="Proteomes" id="UP000838100">
    <property type="component" value="Unassembled WGS sequence"/>
</dbReference>
<dbReference type="PANTHER" id="PTHR30221:SF1">
    <property type="entry name" value="SMALL-CONDUCTANCE MECHANOSENSITIVE CHANNEL"/>
    <property type="match status" value="1"/>
</dbReference>
<dbReference type="PANTHER" id="PTHR30221">
    <property type="entry name" value="SMALL-CONDUCTANCE MECHANOSENSITIVE CHANNEL"/>
    <property type="match status" value="1"/>
</dbReference>
<keyword evidence="5 7" id="KW-1133">Transmembrane helix</keyword>
<dbReference type="InterPro" id="IPR049278">
    <property type="entry name" value="MS_channel_C"/>
</dbReference>
<accession>A0ABM9AFH4</accession>
<keyword evidence="9" id="KW-0732">Signal</keyword>
<evidence type="ECO:0000256" key="7">
    <source>
        <dbReference type="RuleBase" id="RU369025"/>
    </source>
</evidence>
<comment type="function">
    <text evidence="7">Mechanosensitive channel that participates in the regulation of osmotic pressure changes within the cell, opening in response to stretch forces in the membrane lipid bilayer, without the need for other proteins. Contributes to normal resistance to hypoosmotic shock. Forms an ion channel of 1.0 nanosiemens conductance with a slight preference for anions.</text>
</comment>
<keyword evidence="7" id="KW-0407">Ion channel</keyword>
<dbReference type="InterPro" id="IPR049142">
    <property type="entry name" value="MS_channel_1st"/>
</dbReference>
<protein>
    <recommendedName>
        <fullName evidence="7">Small-conductance mechanosensitive channel</fullName>
    </recommendedName>
</protein>
<feature type="signal peptide" evidence="9">
    <location>
        <begin position="1"/>
        <end position="23"/>
    </location>
</feature>
<keyword evidence="7" id="KW-0406">Ion transport</keyword>
<dbReference type="Gene3D" id="2.30.30.60">
    <property type="match status" value="1"/>
</dbReference>